<sequence length="386" mass="40866">MPEPGRSRDILETLVGFPTVSRDSNLPLIDWIEAYLDRLGFRCHRVSDPTGQKAGLFARIGPDGPGGVMLSAHTDVVPTEGQDWTSDPFTLTETGGRLVGRGAADMKGYLACALRAAGIAADGRLAEPFKLAISYDEEIGCVGISHMVGHLDDSIGRPDLCIVGEPTEMALVTGHKGKTALRCTCRGSGGHSSMAPDYQNALHLAADVMAEIRRLQDRVRESGAQDPGYAVPYSTLHVGRLEGGTALNIVPDSATLDFELRALAQEAPEPLLTQLRDAAARLAAAAQVDHPEADIRFETLTFYPGLETDPSGPGVRRVMDLLGSDEVKKVSFGTEAGVFAAAGVESVVCGPGAISVAHRADEYIDIAQLDACDAFLDRLVASMTTG</sequence>
<evidence type="ECO:0000313" key="11">
    <source>
        <dbReference type="EMBL" id="SES35752.1"/>
    </source>
</evidence>
<reference evidence="11 12" key="1">
    <citation type="submission" date="2016-10" db="EMBL/GenBank/DDBJ databases">
        <authorList>
            <person name="de Groot N.N."/>
        </authorList>
    </citation>
    <scope>NUCLEOTIDE SEQUENCE [LARGE SCALE GENOMIC DNA]</scope>
    <source>
        <strain evidence="11 12">DSM 23042</strain>
    </source>
</reference>
<evidence type="ECO:0000256" key="4">
    <source>
        <dbReference type="ARBA" id="ARBA00022571"/>
    </source>
</evidence>
<dbReference type="InterPro" id="IPR001261">
    <property type="entry name" value="ArgE/DapE_CS"/>
</dbReference>
<keyword evidence="5" id="KW-0028">Amino-acid biosynthesis</keyword>
<dbReference type="RefSeq" id="WP_092695846.1">
    <property type="nucleotide sequence ID" value="NZ_FOGU01000012.1"/>
</dbReference>
<dbReference type="InterPro" id="IPR002933">
    <property type="entry name" value="Peptidase_M20"/>
</dbReference>
<gene>
    <name evidence="11" type="ORF">SAMN04490244_11228</name>
</gene>
<evidence type="ECO:0000256" key="6">
    <source>
        <dbReference type="ARBA" id="ARBA00022723"/>
    </source>
</evidence>
<protein>
    <submittedName>
        <fullName evidence="11">Acetylornithine deacetylase</fullName>
    </submittedName>
</protein>
<feature type="domain" description="Peptidase M20 dimerisation" evidence="10">
    <location>
        <begin position="173"/>
        <end position="283"/>
    </location>
</feature>
<dbReference type="NCBIfam" id="NF005710">
    <property type="entry name" value="PRK07522.1"/>
    <property type="match status" value="1"/>
</dbReference>
<dbReference type="CDD" id="cd03894">
    <property type="entry name" value="M20_ArgE"/>
    <property type="match status" value="1"/>
</dbReference>
<organism evidence="11 12">
    <name type="scientific">Tranquillimonas rosea</name>
    <dbReference type="NCBI Taxonomy" id="641238"/>
    <lineage>
        <taxon>Bacteria</taxon>
        <taxon>Pseudomonadati</taxon>
        <taxon>Pseudomonadota</taxon>
        <taxon>Alphaproteobacteria</taxon>
        <taxon>Rhodobacterales</taxon>
        <taxon>Roseobacteraceae</taxon>
        <taxon>Tranquillimonas</taxon>
    </lineage>
</organism>
<keyword evidence="6" id="KW-0479">Metal-binding</keyword>
<dbReference type="InterPro" id="IPR036264">
    <property type="entry name" value="Bact_exopeptidase_dim_dom"/>
</dbReference>
<dbReference type="GO" id="GO:0006526">
    <property type="term" value="P:L-arginine biosynthetic process"/>
    <property type="evidence" value="ECO:0007669"/>
    <property type="project" value="UniProtKB-KW"/>
</dbReference>
<proteinExistence type="inferred from homology"/>
<comment type="similarity">
    <text evidence="2">Belongs to the peptidase M20A family. ArgE subfamily.</text>
</comment>
<evidence type="ECO:0000259" key="10">
    <source>
        <dbReference type="Pfam" id="PF07687"/>
    </source>
</evidence>
<comment type="cofactor">
    <cofactor evidence="1">
        <name>Zn(2+)</name>
        <dbReference type="ChEBI" id="CHEBI:29105"/>
    </cofactor>
</comment>
<dbReference type="EMBL" id="FOGU01000012">
    <property type="protein sequence ID" value="SES35752.1"/>
    <property type="molecule type" value="Genomic_DNA"/>
</dbReference>
<evidence type="ECO:0000256" key="3">
    <source>
        <dbReference type="ARBA" id="ARBA00022490"/>
    </source>
</evidence>
<dbReference type="NCBIfam" id="TIGR01892">
    <property type="entry name" value="AcOrn-deacetyl"/>
    <property type="match status" value="1"/>
</dbReference>
<dbReference type="Proteomes" id="UP000198885">
    <property type="component" value="Unassembled WGS sequence"/>
</dbReference>
<dbReference type="OrthoDB" id="9809784at2"/>
<keyword evidence="4" id="KW-0055">Arginine biosynthesis</keyword>
<keyword evidence="12" id="KW-1185">Reference proteome</keyword>
<dbReference type="PANTHER" id="PTHR43808">
    <property type="entry name" value="ACETYLORNITHINE DEACETYLASE"/>
    <property type="match status" value="1"/>
</dbReference>
<evidence type="ECO:0000256" key="8">
    <source>
        <dbReference type="ARBA" id="ARBA00022833"/>
    </source>
</evidence>
<dbReference type="Pfam" id="PF01546">
    <property type="entry name" value="Peptidase_M20"/>
    <property type="match status" value="1"/>
</dbReference>
<name>A0A1H9WPA9_9RHOB</name>
<dbReference type="Gene3D" id="3.40.630.10">
    <property type="entry name" value="Zn peptidases"/>
    <property type="match status" value="1"/>
</dbReference>
<evidence type="ECO:0000256" key="7">
    <source>
        <dbReference type="ARBA" id="ARBA00022801"/>
    </source>
</evidence>
<dbReference type="STRING" id="641238.SAMN04490244_11228"/>
<keyword evidence="3" id="KW-0963">Cytoplasm</keyword>
<dbReference type="InterPro" id="IPR011650">
    <property type="entry name" value="Peptidase_M20_dimer"/>
</dbReference>
<evidence type="ECO:0000256" key="1">
    <source>
        <dbReference type="ARBA" id="ARBA00001947"/>
    </source>
</evidence>
<evidence type="ECO:0000256" key="9">
    <source>
        <dbReference type="ARBA" id="ARBA00023285"/>
    </source>
</evidence>
<dbReference type="SUPFAM" id="SSF53187">
    <property type="entry name" value="Zn-dependent exopeptidases"/>
    <property type="match status" value="1"/>
</dbReference>
<dbReference type="GO" id="GO:0008777">
    <property type="term" value="F:acetylornithine deacetylase activity"/>
    <property type="evidence" value="ECO:0007669"/>
    <property type="project" value="TreeGrafter"/>
</dbReference>
<dbReference type="AlphaFoldDB" id="A0A1H9WPA9"/>
<dbReference type="PROSITE" id="PS00758">
    <property type="entry name" value="ARGE_DAPE_CPG2_1"/>
    <property type="match status" value="1"/>
</dbReference>
<accession>A0A1H9WPA9</accession>
<dbReference type="PANTHER" id="PTHR43808:SF31">
    <property type="entry name" value="N-ACETYL-L-CITRULLINE DEACETYLASE"/>
    <property type="match status" value="1"/>
</dbReference>
<keyword evidence="8" id="KW-0862">Zinc</keyword>
<dbReference type="Pfam" id="PF07687">
    <property type="entry name" value="M20_dimer"/>
    <property type="match status" value="1"/>
</dbReference>
<evidence type="ECO:0000256" key="5">
    <source>
        <dbReference type="ARBA" id="ARBA00022605"/>
    </source>
</evidence>
<dbReference type="GO" id="GO:0046872">
    <property type="term" value="F:metal ion binding"/>
    <property type="evidence" value="ECO:0007669"/>
    <property type="project" value="UniProtKB-KW"/>
</dbReference>
<keyword evidence="7" id="KW-0378">Hydrolase</keyword>
<evidence type="ECO:0000256" key="2">
    <source>
        <dbReference type="ARBA" id="ARBA00005691"/>
    </source>
</evidence>
<dbReference type="SUPFAM" id="SSF55031">
    <property type="entry name" value="Bacterial exopeptidase dimerisation domain"/>
    <property type="match status" value="1"/>
</dbReference>
<keyword evidence="9" id="KW-0170">Cobalt</keyword>
<dbReference type="InterPro" id="IPR010169">
    <property type="entry name" value="AcOrn-deacetyl"/>
</dbReference>
<dbReference type="Gene3D" id="3.30.70.360">
    <property type="match status" value="1"/>
</dbReference>
<dbReference type="InterPro" id="IPR050072">
    <property type="entry name" value="Peptidase_M20A"/>
</dbReference>
<evidence type="ECO:0000313" key="12">
    <source>
        <dbReference type="Proteomes" id="UP000198885"/>
    </source>
</evidence>